<dbReference type="PANTHER" id="PTHR46929:SF33">
    <property type="entry name" value="L10-INTERACTING MYB DOMAIN-CONTAINING PROTEIN-LIKE ISOFORM X1"/>
    <property type="match status" value="1"/>
</dbReference>
<dbReference type="KEGG" id="lang:109331644"/>
<organism evidence="3 4">
    <name type="scientific">Lupinus angustifolius</name>
    <name type="common">Narrow-leaved blue lupine</name>
    <dbReference type="NCBI Taxonomy" id="3871"/>
    <lineage>
        <taxon>Eukaryota</taxon>
        <taxon>Viridiplantae</taxon>
        <taxon>Streptophyta</taxon>
        <taxon>Embryophyta</taxon>
        <taxon>Tracheophyta</taxon>
        <taxon>Spermatophyta</taxon>
        <taxon>Magnoliopsida</taxon>
        <taxon>eudicotyledons</taxon>
        <taxon>Gunneridae</taxon>
        <taxon>Pentapetalae</taxon>
        <taxon>rosids</taxon>
        <taxon>fabids</taxon>
        <taxon>Fabales</taxon>
        <taxon>Fabaceae</taxon>
        <taxon>Papilionoideae</taxon>
        <taxon>50 kb inversion clade</taxon>
        <taxon>genistoids sensu lato</taxon>
        <taxon>core genistoids</taxon>
        <taxon>Genisteae</taxon>
        <taxon>Lupinus</taxon>
    </lineage>
</organism>
<keyword evidence="4" id="KW-1185">Reference proteome</keyword>
<dbReference type="EMBL" id="CM007362">
    <property type="protein sequence ID" value="OIW17429.1"/>
    <property type="molecule type" value="Genomic_DNA"/>
</dbReference>
<dbReference type="PANTHER" id="PTHR46929">
    <property type="entry name" value="EXPRESSED PROTEIN"/>
    <property type="match status" value="1"/>
</dbReference>
<evidence type="ECO:0000259" key="2">
    <source>
        <dbReference type="Pfam" id="PF12776"/>
    </source>
</evidence>
<sequence length="490" mass="56681">MGLGARNGMERLRTIWTPEMDWYFVDLLLEQVGSGGKFDDQLFSRRAWKHMSSVFNAKFRFQYETDVLKNRYKTLRNLYRGVRNILSQPGFSWDEKRKMVTADNNVWEEYLKVHPNARSYRIKSIPYFKSLCTIYGDAMGEKGDNAPDGSSTSINSVENMAIIPYLAKDVGEDAVDNLHGTEVDEEYGFTILENATDESGQKTPKETTTPFGTRTRTSWQPSTDSYFIKLMLAHVRKGDRVDGVFSRQAWMEMLSSFNEKFGFDYSLEIIKNRYKTLRRQYNLITNLLHMEGFVWDEARQMVTADDSVWQDIIKVHADARQFMTRPLPHYKDLCVICDPFFNEKEFLEHQNVAVVKNETPKSGQSPFESNSNEDQYSGVRELAHNGQKQKRQLETCSDSATPKKPRDDEQSMVVMLQEMATAISSLTKKRNDDNSISIENVIHAVQALPDMDEDLILDACDFLEDEIKAKTFLALDAKLRKKWLIRKLRT</sequence>
<dbReference type="STRING" id="3871.A0A4P1RSP3"/>
<feature type="domain" description="Myb/SANT-like" evidence="2">
    <location>
        <begin position="218"/>
        <end position="311"/>
    </location>
</feature>
<name>A0A4P1RSP3_LUPAN</name>
<feature type="compositionally biased region" description="Polar residues" evidence="1">
    <location>
        <begin position="360"/>
        <end position="375"/>
    </location>
</feature>
<feature type="domain" description="Myb/SANT-like" evidence="2">
    <location>
        <begin position="16"/>
        <end position="110"/>
    </location>
</feature>
<dbReference type="Proteomes" id="UP000188354">
    <property type="component" value="Chromosome LG02"/>
</dbReference>
<dbReference type="InterPro" id="IPR024752">
    <property type="entry name" value="Myb/SANT-like_dom"/>
</dbReference>
<gene>
    <name evidence="3" type="ORF">TanjilG_22541</name>
</gene>
<dbReference type="Pfam" id="PF12776">
    <property type="entry name" value="Myb_DNA-bind_3"/>
    <property type="match status" value="2"/>
</dbReference>
<feature type="compositionally biased region" description="Low complexity" evidence="1">
    <location>
        <begin position="206"/>
        <end position="217"/>
    </location>
</feature>
<evidence type="ECO:0000256" key="1">
    <source>
        <dbReference type="SAM" id="MobiDB-lite"/>
    </source>
</evidence>
<feature type="region of interest" description="Disordered" evidence="1">
    <location>
        <begin position="357"/>
        <end position="410"/>
    </location>
</feature>
<proteinExistence type="predicted"/>
<dbReference type="Gramene" id="OIW17429">
    <property type="protein sequence ID" value="OIW17429"/>
    <property type="gene ID" value="TanjilG_22541"/>
</dbReference>
<dbReference type="OrthoDB" id="1937145at2759"/>
<reference evidence="3 4" key="1">
    <citation type="journal article" date="2017" name="Plant Biotechnol. J.">
        <title>A comprehensive draft genome sequence for lupin (Lupinus angustifolius), an emerging health food: insights into plant-microbe interactions and legume evolution.</title>
        <authorList>
            <person name="Hane J.K."/>
            <person name="Ming Y."/>
            <person name="Kamphuis L.G."/>
            <person name="Nelson M.N."/>
            <person name="Garg G."/>
            <person name="Atkins C.A."/>
            <person name="Bayer P.E."/>
            <person name="Bravo A."/>
            <person name="Bringans S."/>
            <person name="Cannon S."/>
            <person name="Edwards D."/>
            <person name="Foley R."/>
            <person name="Gao L.L."/>
            <person name="Harrison M.J."/>
            <person name="Huang W."/>
            <person name="Hurgobin B."/>
            <person name="Li S."/>
            <person name="Liu C.W."/>
            <person name="McGrath A."/>
            <person name="Morahan G."/>
            <person name="Murray J."/>
            <person name="Weller J."/>
            <person name="Jian J."/>
            <person name="Singh K.B."/>
        </authorList>
    </citation>
    <scope>NUCLEOTIDE SEQUENCE [LARGE SCALE GENOMIC DNA]</scope>
    <source>
        <strain evidence="4">cv. Tanjil</strain>
        <tissue evidence="3">Whole plant</tissue>
    </source>
</reference>
<feature type="region of interest" description="Disordered" evidence="1">
    <location>
        <begin position="197"/>
        <end position="217"/>
    </location>
</feature>
<accession>A0A4P1RSP3</accession>
<protein>
    <recommendedName>
        <fullName evidence="2">Myb/SANT-like domain-containing protein</fullName>
    </recommendedName>
</protein>
<dbReference type="AlphaFoldDB" id="A0A4P1RSP3"/>
<evidence type="ECO:0000313" key="3">
    <source>
        <dbReference type="EMBL" id="OIW17429.1"/>
    </source>
</evidence>
<evidence type="ECO:0000313" key="4">
    <source>
        <dbReference type="Proteomes" id="UP000188354"/>
    </source>
</evidence>